<organism evidence="1 2">
    <name type="scientific">Paenibacillus polysaccharolyticus</name>
    <dbReference type="NCBI Taxonomy" id="582692"/>
    <lineage>
        <taxon>Bacteria</taxon>
        <taxon>Bacillati</taxon>
        <taxon>Bacillota</taxon>
        <taxon>Bacilli</taxon>
        <taxon>Bacillales</taxon>
        <taxon>Paenibacillaceae</taxon>
        <taxon>Paenibacillus</taxon>
    </lineage>
</organism>
<sequence>MWAGYEDGMVVLEVSWMFDDEIEHHHYVKVSKDFFDRNEKTIVRIAKSIKAV</sequence>
<dbReference type="AlphaFoldDB" id="A0A1G5F902"/>
<proteinExistence type="predicted"/>
<evidence type="ECO:0000313" key="2">
    <source>
        <dbReference type="Proteomes" id="UP000198538"/>
    </source>
</evidence>
<accession>A0A1G5F902</accession>
<dbReference type="Proteomes" id="UP000198538">
    <property type="component" value="Unassembled WGS sequence"/>
</dbReference>
<keyword evidence="2" id="KW-1185">Reference proteome</keyword>
<protein>
    <submittedName>
        <fullName evidence="1">Uncharacterized protein</fullName>
    </submittedName>
</protein>
<gene>
    <name evidence="1" type="ORF">SAMN05720606_104113</name>
</gene>
<dbReference type="EMBL" id="FMVM01000004">
    <property type="protein sequence ID" value="SCY35736.1"/>
    <property type="molecule type" value="Genomic_DNA"/>
</dbReference>
<reference evidence="2" key="1">
    <citation type="submission" date="2016-10" db="EMBL/GenBank/DDBJ databases">
        <authorList>
            <person name="Varghese N."/>
            <person name="Submissions S."/>
        </authorList>
    </citation>
    <scope>NUCLEOTIDE SEQUENCE [LARGE SCALE GENOMIC DNA]</scope>
    <source>
        <strain evidence="2">BL9</strain>
    </source>
</reference>
<name>A0A1G5F902_9BACL</name>
<evidence type="ECO:0000313" key="1">
    <source>
        <dbReference type="EMBL" id="SCY35736.1"/>
    </source>
</evidence>